<name>T1HU43_RHOPR</name>
<dbReference type="Proteomes" id="UP000015103">
    <property type="component" value="Unassembled WGS sequence"/>
</dbReference>
<feature type="compositionally biased region" description="Polar residues" evidence="1">
    <location>
        <begin position="297"/>
        <end position="308"/>
    </location>
</feature>
<dbReference type="AlphaFoldDB" id="T1HU43"/>
<accession>T1HU43</accession>
<feature type="compositionally biased region" description="Polar residues" evidence="1">
    <location>
        <begin position="250"/>
        <end position="263"/>
    </location>
</feature>
<feature type="chain" id="PRO_5043545465" evidence="2">
    <location>
        <begin position="23"/>
        <end position="604"/>
    </location>
</feature>
<protein>
    <submittedName>
        <fullName evidence="3">Uncharacterized protein</fullName>
    </submittedName>
</protein>
<dbReference type="EnsemblMetazoa" id="RPRC007563-RA">
    <property type="protein sequence ID" value="RPRC007563-PA"/>
    <property type="gene ID" value="RPRC007563"/>
</dbReference>
<reference evidence="3" key="1">
    <citation type="submission" date="2015-05" db="UniProtKB">
        <authorList>
            <consortium name="EnsemblMetazoa"/>
        </authorList>
    </citation>
    <scope>IDENTIFICATION</scope>
</reference>
<dbReference type="eggNOG" id="ENOG502SPH5">
    <property type="taxonomic scope" value="Eukaryota"/>
</dbReference>
<dbReference type="VEuPathDB" id="VectorBase:RPRC007563"/>
<evidence type="ECO:0000313" key="3">
    <source>
        <dbReference type="EnsemblMetazoa" id="RPRC007563-PA"/>
    </source>
</evidence>
<feature type="signal peptide" evidence="2">
    <location>
        <begin position="1"/>
        <end position="22"/>
    </location>
</feature>
<dbReference type="EMBL" id="ACPB03003483">
    <property type="status" value="NOT_ANNOTATED_CDS"/>
    <property type="molecule type" value="Genomic_DNA"/>
</dbReference>
<evidence type="ECO:0000313" key="4">
    <source>
        <dbReference type="Proteomes" id="UP000015103"/>
    </source>
</evidence>
<dbReference type="HOGENOM" id="CLU_452228_0_0_1"/>
<sequence length="604" mass="67767">MQFKRNLTMMFIFTLLGNPADMLNLQDLYIPDVIRDALSGLATIITPTGDKVYMNLPTAAIPQGFIPALQPEGDVVAIDAVDSGSFGIPTAENHNAYESYLSPYITKRYIDAVVLANGPGGVPGPWAPFSPNQIPIGSVPNENLLGFYPTQRIHAESVAVLSRYRFELCDAYILINLLKQRCHQKKRKLPIDERCIKCDLLLRYDTGQKKVITSEEEANLFSVELDKEVDVGNVLCGKCRRSTRLLSADPNLSSMSHDLQVTSPPDADSADLNLPSTSHGHHETFPQDRDRVERQLSELSNLSASDDVSQATQPLLPSQQPSQQFSQQSSSGTSESQSSQSFGDPSYVVRVREPTHRETIEMPFKRVVVTHKYCCICLVEDKNYVVVPFKARLQVFISSRIFIPKNNRCCPKHLINDRFYVDEIPKLHVVSSKSTIDFDELTLVLNTLSNTCNNSLFDNLSDERIKSLTGFTVEEINTLKNLLISMRNSENRSINQALFAFLFKLRTGNSNSITASIFNIKYEQYLSEYCESVLNAFQKDVFPNKFGAQACSREDLIANHTSPYVYRVKVVYAEHTCFQVTDEDLITTSTRNAYYVPSSSSPVL</sequence>
<feature type="region of interest" description="Disordered" evidence="1">
    <location>
        <begin position="250"/>
        <end position="347"/>
    </location>
</feature>
<evidence type="ECO:0000256" key="1">
    <source>
        <dbReference type="SAM" id="MobiDB-lite"/>
    </source>
</evidence>
<dbReference type="STRING" id="13249.T1HU43"/>
<proteinExistence type="predicted"/>
<keyword evidence="2" id="KW-0732">Signal</keyword>
<feature type="compositionally biased region" description="Low complexity" evidence="1">
    <location>
        <begin position="309"/>
        <end position="346"/>
    </location>
</feature>
<keyword evidence="4" id="KW-1185">Reference proteome</keyword>
<feature type="compositionally biased region" description="Basic and acidic residues" evidence="1">
    <location>
        <begin position="280"/>
        <end position="296"/>
    </location>
</feature>
<evidence type="ECO:0000256" key="2">
    <source>
        <dbReference type="SAM" id="SignalP"/>
    </source>
</evidence>
<organism evidence="3 4">
    <name type="scientific">Rhodnius prolixus</name>
    <name type="common">Triatomid bug</name>
    <dbReference type="NCBI Taxonomy" id="13249"/>
    <lineage>
        <taxon>Eukaryota</taxon>
        <taxon>Metazoa</taxon>
        <taxon>Ecdysozoa</taxon>
        <taxon>Arthropoda</taxon>
        <taxon>Hexapoda</taxon>
        <taxon>Insecta</taxon>
        <taxon>Pterygota</taxon>
        <taxon>Neoptera</taxon>
        <taxon>Paraneoptera</taxon>
        <taxon>Hemiptera</taxon>
        <taxon>Heteroptera</taxon>
        <taxon>Panheteroptera</taxon>
        <taxon>Cimicomorpha</taxon>
        <taxon>Reduviidae</taxon>
        <taxon>Triatominae</taxon>
        <taxon>Rhodnius</taxon>
    </lineage>
</organism>
<dbReference type="InParanoid" id="T1HU43"/>